<comment type="cofactor">
    <cofactor evidence="12">
        <name>Mg(2+)</name>
        <dbReference type="ChEBI" id="CHEBI:18420"/>
    </cofactor>
</comment>
<keyword evidence="2 12" id="KW-1003">Cell membrane</keyword>
<keyword evidence="11 12" id="KW-0464">Manganese</keyword>
<feature type="transmembrane region" description="Helical" evidence="12">
    <location>
        <begin position="317"/>
        <end position="337"/>
    </location>
</feature>
<feature type="transmembrane region" description="Helical" evidence="12">
    <location>
        <begin position="65"/>
        <end position="84"/>
    </location>
</feature>
<reference evidence="13 14" key="1">
    <citation type="submission" date="2024-02" db="EMBL/GenBank/DDBJ databases">
        <title>Bacteria isolated from the canopy kelp, Nereocystis luetkeana.</title>
        <authorList>
            <person name="Pfister C.A."/>
            <person name="Younker I.T."/>
            <person name="Light S.H."/>
        </authorList>
    </citation>
    <scope>NUCLEOTIDE SEQUENCE [LARGE SCALE GENOMIC DNA]</scope>
    <source>
        <strain evidence="13 14">TI.1.03</strain>
    </source>
</reference>
<evidence type="ECO:0000256" key="2">
    <source>
        <dbReference type="ARBA" id="ARBA00022475"/>
    </source>
</evidence>
<feature type="transmembrane region" description="Helical" evidence="12">
    <location>
        <begin position="6"/>
        <end position="23"/>
    </location>
</feature>
<name>A0ABU9GZ29_9GAMM</name>
<feature type="transmembrane region" description="Helical" evidence="12">
    <location>
        <begin position="180"/>
        <end position="197"/>
    </location>
</feature>
<dbReference type="PROSITE" id="PS01348">
    <property type="entry name" value="MRAY_2"/>
    <property type="match status" value="1"/>
</dbReference>
<dbReference type="PANTHER" id="PTHR22926:SF3">
    <property type="entry name" value="UNDECAPRENYL-PHOSPHATE ALPHA-N-ACETYLGLUCOSAMINYL 1-PHOSPHATE TRANSFERASE"/>
    <property type="match status" value="1"/>
</dbReference>
<dbReference type="NCBIfam" id="TIGR02380">
    <property type="entry name" value="ECA_wecA"/>
    <property type="match status" value="1"/>
</dbReference>
<keyword evidence="14" id="KW-1185">Reference proteome</keyword>
<evidence type="ECO:0000313" key="13">
    <source>
        <dbReference type="EMBL" id="MEL0654869.1"/>
    </source>
</evidence>
<accession>A0ABU9GZ29</accession>
<comment type="cofactor">
    <cofactor evidence="12">
        <name>Mn(2+)</name>
        <dbReference type="ChEBI" id="CHEBI:29035"/>
    </cofactor>
</comment>
<evidence type="ECO:0000256" key="11">
    <source>
        <dbReference type="ARBA" id="ARBA00023211"/>
    </source>
</evidence>
<evidence type="ECO:0000313" key="14">
    <source>
        <dbReference type="Proteomes" id="UP001371391"/>
    </source>
</evidence>
<sequence>MIINNLSVFIATFISLFFFRKLAKVIKLVDIPNGRKNHIGTIPLVGGLSIFIVVFSYLYVFPSTLVHSSVYLCSASVLLFIGVWDDLKDLSFNIRLIIQAFISLVMMVIGELVLINLGHLLGPFELTLPILGYFLTFIAIIGAINAFNMIDGIDGLLGGMTTVTFGAMSVLFMLSGHTQLLSFSLIIVIATIPYILMNIGVPFGQRFKVFMGDAGSTVIGFTIVWLLIEGSQGTHNSFNAVTGLWIAAIPIMDTLSAIVRRIKKGHSPFKPDREHLHHIIIRLGLSSQQALVGICSIALIFASIGVISELLKIPEYVMFWSFVIINIIYFFIMSRIWRITVKIRNYLGITTKYKKNSEK</sequence>
<dbReference type="HAMAP" id="MF_02030">
    <property type="entry name" value="WecA_Gammaproteo"/>
    <property type="match status" value="1"/>
</dbReference>
<evidence type="ECO:0000256" key="7">
    <source>
        <dbReference type="ARBA" id="ARBA00022842"/>
    </source>
</evidence>
<comment type="similarity">
    <text evidence="12">Belongs to the glycosyltransferase 4 family. WecA subfamily.</text>
</comment>
<dbReference type="EC" id="2.7.8.33" evidence="12"/>
<comment type="subcellular location">
    <subcellularLocation>
        <location evidence="12">Cell inner membrane</location>
        <topology evidence="12">Multi-pass membrane protein</topology>
    </subcellularLocation>
    <subcellularLocation>
        <location evidence="1">Cell membrane</location>
        <topology evidence="1">Multi-pass membrane protein</topology>
    </subcellularLocation>
</comment>
<evidence type="ECO:0000256" key="3">
    <source>
        <dbReference type="ARBA" id="ARBA00022519"/>
    </source>
</evidence>
<keyword evidence="8 12" id="KW-0448">Lipopolysaccharide biosynthesis</keyword>
<dbReference type="CDD" id="cd06853">
    <property type="entry name" value="GT_WecA_like"/>
    <property type="match status" value="1"/>
</dbReference>
<dbReference type="RefSeq" id="WP_341602181.1">
    <property type="nucleotide sequence ID" value="NZ_JBAKAW010000006.1"/>
</dbReference>
<feature type="transmembrane region" description="Helical" evidence="12">
    <location>
        <begin position="130"/>
        <end position="148"/>
    </location>
</feature>
<organism evidence="13 14">
    <name type="scientific">Pseudoalteromonas issachenkonii</name>
    <dbReference type="NCBI Taxonomy" id="152297"/>
    <lineage>
        <taxon>Bacteria</taxon>
        <taxon>Pseudomonadati</taxon>
        <taxon>Pseudomonadota</taxon>
        <taxon>Gammaproteobacteria</taxon>
        <taxon>Alteromonadales</taxon>
        <taxon>Pseudoalteromonadaceae</taxon>
        <taxon>Pseudoalteromonas</taxon>
    </lineage>
</organism>
<dbReference type="InterPro" id="IPR000715">
    <property type="entry name" value="Glycosyl_transferase_4"/>
</dbReference>
<feature type="transmembrane region" description="Helical" evidence="12">
    <location>
        <begin position="155"/>
        <end position="174"/>
    </location>
</feature>
<evidence type="ECO:0000256" key="12">
    <source>
        <dbReference type="HAMAP-Rule" id="MF_02030"/>
    </source>
</evidence>
<evidence type="ECO:0000256" key="1">
    <source>
        <dbReference type="ARBA" id="ARBA00004651"/>
    </source>
</evidence>
<gene>
    <name evidence="12 13" type="primary">wecA</name>
    <name evidence="13" type="ORF">V6257_07510</name>
</gene>
<evidence type="ECO:0000256" key="6">
    <source>
        <dbReference type="ARBA" id="ARBA00022692"/>
    </source>
</evidence>
<evidence type="ECO:0000256" key="9">
    <source>
        <dbReference type="ARBA" id="ARBA00022989"/>
    </source>
</evidence>
<feature type="transmembrane region" description="Helical" evidence="12">
    <location>
        <begin position="290"/>
        <end position="311"/>
    </location>
</feature>
<keyword evidence="5 12" id="KW-0808">Transferase</keyword>
<keyword evidence="4 12" id="KW-0328">Glycosyltransferase</keyword>
<keyword evidence="9 12" id="KW-1133">Transmembrane helix</keyword>
<comment type="catalytic activity">
    <reaction evidence="12">
        <text>di-trans,octa-cis-undecaprenyl phosphate + UDP-N-acetyl-alpha-D-glucosamine = N-acetyl-alpha-D-glucosaminyl-di-trans,octa-cis-undecaprenyl diphosphate + UMP</text>
        <dbReference type="Rhea" id="RHEA:28090"/>
        <dbReference type="ChEBI" id="CHEBI:57705"/>
        <dbReference type="ChEBI" id="CHEBI:57865"/>
        <dbReference type="ChEBI" id="CHEBI:60392"/>
        <dbReference type="ChEBI" id="CHEBI:62959"/>
        <dbReference type="EC" id="2.7.8.33"/>
    </reaction>
</comment>
<dbReference type="Proteomes" id="UP001371391">
    <property type="component" value="Unassembled WGS sequence"/>
</dbReference>
<dbReference type="InterPro" id="IPR018480">
    <property type="entry name" value="PNAcMuramoyl-5peptid_Trfase_CS"/>
</dbReference>
<keyword evidence="7 12" id="KW-0460">Magnesium</keyword>
<evidence type="ECO:0000256" key="5">
    <source>
        <dbReference type="ARBA" id="ARBA00022679"/>
    </source>
</evidence>
<keyword evidence="6 12" id="KW-0812">Transmembrane</keyword>
<dbReference type="EMBL" id="JBAKAW010000006">
    <property type="protein sequence ID" value="MEL0654869.1"/>
    <property type="molecule type" value="Genomic_DNA"/>
</dbReference>
<comment type="pathway">
    <text evidence="12">Bacterial outer membrane biogenesis; LPS O-antigen biosynthesis.</text>
</comment>
<dbReference type="Pfam" id="PF00953">
    <property type="entry name" value="Glycos_transf_4"/>
    <property type="match status" value="1"/>
</dbReference>
<comment type="function">
    <text evidence="12">Catalyzes the transfer of the GlcNAc-1-phosphate moiety from UDP-GlcNAc onto the carrier lipid undecaprenyl phosphate (C55-P), yielding GlcNAc-pyrophosphoryl-undecaprenyl (GlcNAc-PP-C55).</text>
</comment>
<evidence type="ECO:0000256" key="8">
    <source>
        <dbReference type="ARBA" id="ARBA00022985"/>
    </source>
</evidence>
<dbReference type="PANTHER" id="PTHR22926">
    <property type="entry name" value="PHOSPHO-N-ACETYLMURAMOYL-PENTAPEPTIDE-TRANSFERASE"/>
    <property type="match status" value="1"/>
</dbReference>
<comment type="caution">
    <text evidence="13">The sequence shown here is derived from an EMBL/GenBank/DDBJ whole genome shotgun (WGS) entry which is preliminary data.</text>
</comment>
<protein>
    <recommendedName>
        <fullName evidence="12">Undecaprenyl-phosphate alpha-N-acetylglucosaminyl 1-phosphate transferase</fullName>
        <ecNumber evidence="12">2.7.8.33</ecNumber>
    </recommendedName>
    <alternativeName>
        <fullName evidence="12">UDP-GlcNAc:undecaprenyl-phosphate GlcNAc-1-phosphate transferase</fullName>
    </alternativeName>
    <alternativeName>
        <fullName evidence="12">Undecaprenyl-phosphate GlcNAc-1-phosphate transferase</fullName>
    </alternativeName>
</protein>
<feature type="transmembrane region" description="Helical" evidence="12">
    <location>
        <begin position="209"/>
        <end position="228"/>
    </location>
</feature>
<keyword evidence="3 12" id="KW-0997">Cell inner membrane</keyword>
<evidence type="ECO:0000256" key="10">
    <source>
        <dbReference type="ARBA" id="ARBA00023136"/>
    </source>
</evidence>
<feature type="transmembrane region" description="Helical" evidence="12">
    <location>
        <begin position="96"/>
        <end position="118"/>
    </location>
</feature>
<evidence type="ECO:0000256" key="4">
    <source>
        <dbReference type="ARBA" id="ARBA00022676"/>
    </source>
</evidence>
<dbReference type="InterPro" id="IPR012750">
    <property type="entry name" value="ECA_WecA-rel"/>
</dbReference>
<feature type="transmembrane region" description="Helical" evidence="12">
    <location>
        <begin position="240"/>
        <end position="259"/>
    </location>
</feature>
<keyword evidence="10 12" id="KW-0472">Membrane</keyword>
<proteinExistence type="inferred from homology"/>
<feature type="transmembrane region" description="Helical" evidence="12">
    <location>
        <begin position="39"/>
        <end position="59"/>
    </location>
</feature>